<dbReference type="Gene3D" id="3.80.10.10">
    <property type="entry name" value="Ribonuclease Inhibitor"/>
    <property type="match status" value="1"/>
</dbReference>
<accession>U5CYM5</accession>
<dbReference type="InterPro" id="IPR044974">
    <property type="entry name" value="Disease_R_plants"/>
</dbReference>
<dbReference type="GO" id="GO:0006952">
    <property type="term" value="P:defense response"/>
    <property type="evidence" value="ECO:0007669"/>
    <property type="project" value="UniProtKB-KW"/>
</dbReference>
<dbReference type="GO" id="GO:0043531">
    <property type="term" value="F:ADP binding"/>
    <property type="evidence" value="ECO:0007669"/>
    <property type="project" value="InterPro"/>
</dbReference>
<proteinExistence type="predicted"/>
<dbReference type="FunFam" id="3.40.50.300:FF:001091">
    <property type="entry name" value="Probable disease resistance protein At1g61300"/>
    <property type="match status" value="1"/>
</dbReference>
<dbReference type="Gene3D" id="1.10.10.10">
    <property type="entry name" value="Winged helix-like DNA-binding domain superfamily/Winged helix DNA-binding domain"/>
    <property type="match status" value="1"/>
</dbReference>
<dbReference type="Proteomes" id="UP000017836">
    <property type="component" value="Unassembled WGS sequence"/>
</dbReference>
<dbReference type="Pfam" id="PF23598">
    <property type="entry name" value="LRR_14"/>
    <property type="match status" value="1"/>
</dbReference>
<sequence length="913" mass="104461">MASSQMKKLDDLFNQEACLLYGVHRDIAWLDIELKNVRVFLDGAERSGDELIQEWMNQVRELAYDVEDLIDQFTIQMKSQRPCFSKKLIACYRFRSEIKGVKALTRSIMKRRSVFQIQIKAEERAISNSYSGDLLPFDLIKEADGLRKDEDAAKLVELLVTESSKLEVMSVVGMGGIGKTTLVKKVYDQEKIKKHFDSRSWVTVSRSATILGLLKTMLKGFYKDSSEDTETIDSMDSEKELYLCLTSYLLYKRFLLVLDDVWSEDVWKRMIISLPDRENGSRIILTTRLSSFVFQLGVVNHIHELRVLPEDEAWSLFCDKAFRKNGLEKVPEELERVAQLIVDDCEGLPLSISAIGGILYKRKLELAEWTKALRSLNSELANNPSTERVWGILSLCINDLHHLLKNCFLYLCLFPKDCEMSIKMLIRLWIGEGFVVASEEMTMEQVAMVYIKELIDRNLIQVSRVNASGLIRACRVHDIMRSLALSMSVSEKFGEISTSITTTTIYSKTRRLSIQEPPKCIEVCTDKPHLRSLLTFKVGHLPDTLSSILPKLRLLRVLDLGGVLLQNLPNEVGNLIHLRYLGLMNTGIQELPMSLLKLQRLETLDCRGTNLDHVPSEISSLHNLTHLLIYKRKASHTEFWIQVLSTGKFSVHEEYVPFNVSVGRLTSLRTLKHVRVDLTVFKELGELNQLEKLKIQLVNVEDGHELWGSLQRMRNLRSLYLSSMDVQNPVSLESMPSPLSLPPLNQLCLNAILVKLPMSLCSLRSLRMLALVSCALIEDPLVALQSLPNLMFLMLFKAYKGNIMGRDGVREFPNLKTLSLIHLEELEGLEGMQEGCMPLLQVITIVGCKKLKMLDHSFRYLTSLQNLDFGDMPIDFLRRLHPVSGEDYHKVHHVPSIKLYYLDNEKYVYMNLK</sequence>
<evidence type="ECO:0000259" key="5">
    <source>
        <dbReference type="Pfam" id="PF18052"/>
    </source>
</evidence>
<dbReference type="InterPro" id="IPR055414">
    <property type="entry name" value="LRR_R13L4/SHOC2-like"/>
</dbReference>
<dbReference type="HOGENOM" id="CLU_000837_25_4_1"/>
<name>U5CYM5_AMBTC</name>
<evidence type="ECO:0000259" key="7">
    <source>
        <dbReference type="Pfam" id="PF23598"/>
    </source>
</evidence>
<dbReference type="PRINTS" id="PR00364">
    <property type="entry name" value="DISEASERSIST"/>
</dbReference>
<dbReference type="Pfam" id="PF00931">
    <property type="entry name" value="NB-ARC"/>
    <property type="match status" value="1"/>
</dbReference>
<dbReference type="InterPro" id="IPR042197">
    <property type="entry name" value="Apaf_helical"/>
</dbReference>
<feature type="domain" description="Disease resistance protein winged helix" evidence="6">
    <location>
        <begin position="413"/>
        <end position="484"/>
    </location>
</feature>
<evidence type="ECO:0000256" key="1">
    <source>
        <dbReference type="ARBA" id="ARBA00022737"/>
    </source>
</evidence>
<evidence type="ECO:0008006" key="10">
    <source>
        <dbReference type="Google" id="ProtNLM"/>
    </source>
</evidence>
<keyword evidence="2" id="KW-0547">Nucleotide-binding</keyword>
<dbReference type="InterPro" id="IPR032675">
    <property type="entry name" value="LRR_dom_sf"/>
</dbReference>
<keyword evidence="1" id="KW-0677">Repeat</keyword>
<dbReference type="OMA" id="WHRISGS"/>
<dbReference type="Pfam" id="PF23559">
    <property type="entry name" value="WHD_DRP"/>
    <property type="match status" value="1"/>
</dbReference>
<dbReference type="InterPro" id="IPR002182">
    <property type="entry name" value="NB-ARC"/>
</dbReference>
<dbReference type="InterPro" id="IPR038005">
    <property type="entry name" value="RX-like_CC"/>
</dbReference>
<dbReference type="InterPro" id="IPR036388">
    <property type="entry name" value="WH-like_DNA-bd_sf"/>
</dbReference>
<gene>
    <name evidence="8" type="ORF">AMTR_s00190p00027950</name>
</gene>
<dbReference type="SUPFAM" id="SSF52540">
    <property type="entry name" value="P-loop containing nucleoside triphosphate hydrolases"/>
    <property type="match status" value="1"/>
</dbReference>
<keyword evidence="3" id="KW-0611">Plant defense</keyword>
<organism evidence="8 9">
    <name type="scientific">Amborella trichopoda</name>
    <dbReference type="NCBI Taxonomy" id="13333"/>
    <lineage>
        <taxon>Eukaryota</taxon>
        <taxon>Viridiplantae</taxon>
        <taxon>Streptophyta</taxon>
        <taxon>Embryophyta</taxon>
        <taxon>Tracheophyta</taxon>
        <taxon>Spermatophyta</taxon>
        <taxon>Magnoliopsida</taxon>
        <taxon>Amborellales</taxon>
        <taxon>Amborellaceae</taxon>
        <taxon>Amborella</taxon>
    </lineage>
</organism>
<dbReference type="PANTHER" id="PTHR23155:SF1205">
    <property type="entry name" value="DISEASE RESISTANCE PROTEIN RPM1"/>
    <property type="match status" value="1"/>
</dbReference>
<dbReference type="CDD" id="cd14798">
    <property type="entry name" value="RX-CC_like"/>
    <property type="match status" value="1"/>
</dbReference>
<reference evidence="9" key="1">
    <citation type="journal article" date="2013" name="Science">
        <title>The Amborella genome and the evolution of flowering plants.</title>
        <authorList>
            <consortium name="Amborella Genome Project"/>
        </authorList>
    </citation>
    <scope>NUCLEOTIDE SEQUENCE [LARGE SCALE GENOMIC DNA]</scope>
</reference>
<keyword evidence="9" id="KW-1185">Reference proteome</keyword>
<dbReference type="InterPro" id="IPR041118">
    <property type="entry name" value="Rx_N"/>
</dbReference>
<evidence type="ECO:0000313" key="9">
    <source>
        <dbReference type="Proteomes" id="UP000017836"/>
    </source>
</evidence>
<dbReference type="FunFam" id="1.10.10.10:FF:000322">
    <property type="entry name" value="Probable disease resistance protein At1g63360"/>
    <property type="match status" value="1"/>
</dbReference>
<dbReference type="AlphaFoldDB" id="U5CYM5"/>
<evidence type="ECO:0000256" key="2">
    <source>
        <dbReference type="ARBA" id="ARBA00022741"/>
    </source>
</evidence>
<protein>
    <recommendedName>
        <fullName evidence="10">NB-ARC domain-containing protein</fullName>
    </recommendedName>
</protein>
<evidence type="ECO:0000256" key="3">
    <source>
        <dbReference type="ARBA" id="ARBA00022821"/>
    </source>
</evidence>
<evidence type="ECO:0000313" key="8">
    <source>
        <dbReference type="EMBL" id="ERN18446.1"/>
    </source>
</evidence>
<evidence type="ECO:0000259" key="4">
    <source>
        <dbReference type="Pfam" id="PF00931"/>
    </source>
</evidence>
<dbReference type="InterPro" id="IPR027417">
    <property type="entry name" value="P-loop_NTPase"/>
</dbReference>
<dbReference type="PANTHER" id="PTHR23155">
    <property type="entry name" value="DISEASE RESISTANCE PROTEIN RP"/>
    <property type="match status" value="1"/>
</dbReference>
<feature type="domain" description="Disease resistance N-terminal" evidence="5">
    <location>
        <begin position="3"/>
        <end position="85"/>
    </location>
</feature>
<dbReference type="Gene3D" id="1.20.5.4130">
    <property type="match status" value="1"/>
</dbReference>
<dbReference type="Pfam" id="PF18052">
    <property type="entry name" value="Rx_N"/>
    <property type="match status" value="1"/>
</dbReference>
<dbReference type="Gene3D" id="3.40.50.300">
    <property type="entry name" value="P-loop containing nucleotide triphosphate hydrolases"/>
    <property type="match status" value="1"/>
</dbReference>
<dbReference type="GO" id="GO:0051707">
    <property type="term" value="P:response to other organism"/>
    <property type="evidence" value="ECO:0007669"/>
    <property type="project" value="UniProtKB-ARBA"/>
</dbReference>
<dbReference type="eggNOG" id="KOG4658">
    <property type="taxonomic scope" value="Eukaryota"/>
</dbReference>
<dbReference type="Gene3D" id="1.10.8.430">
    <property type="entry name" value="Helical domain of apoptotic protease-activating factors"/>
    <property type="match status" value="1"/>
</dbReference>
<dbReference type="EMBL" id="KI392107">
    <property type="protein sequence ID" value="ERN18446.1"/>
    <property type="molecule type" value="Genomic_DNA"/>
</dbReference>
<dbReference type="SUPFAM" id="SSF52058">
    <property type="entry name" value="L domain-like"/>
    <property type="match status" value="1"/>
</dbReference>
<dbReference type="InterPro" id="IPR058922">
    <property type="entry name" value="WHD_DRP"/>
</dbReference>
<dbReference type="Gramene" id="ERN18446">
    <property type="protein sequence ID" value="ERN18446"/>
    <property type="gene ID" value="AMTR_s00190p00027950"/>
</dbReference>
<feature type="domain" description="NB-ARC" evidence="4">
    <location>
        <begin position="152"/>
        <end position="325"/>
    </location>
</feature>
<evidence type="ECO:0000259" key="6">
    <source>
        <dbReference type="Pfam" id="PF23559"/>
    </source>
</evidence>
<feature type="domain" description="Disease resistance R13L4/SHOC-2-like LRR" evidence="7">
    <location>
        <begin position="529"/>
        <end position="868"/>
    </location>
</feature>